<sequence length="204" mass="22661">MGLRERKKLATRKTLQRETVRLVVEHGLDHVTVEDVAAAADVSERTFFNYFSSKEEALVGDGPPRPLEEARETFVGGGPTGELTEDLKRLLISPLEDESDIGPFFEDLRLRMRLIELEPQLVPKLKAAFAAGEQEISETLAERLGDDPGDIRPQILAEVGMTAMRFSIRRFGGPTPETPVSVQQIHATFDHAFAVLRSAFGPQH</sequence>
<proteinExistence type="predicted"/>
<keyword evidence="1" id="KW-0805">Transcription regulation</keyword>
<dbReference type="GO" id="GO:0003700">
    <property type="term" value="F:DNA-binding transcription factor activity"/>
    <property type="evidence" value="ECO:0007669"/>
    <property type="project" value="TreeGrafter"/>
</dbReference>
<dbReference type="EMBL" id="VFQC01000001">
    <property type="protein sequence ID" value="TQN32369.1"/>
    <property type="molecule type" value="Genomic_DNA"/>
</dbReference>
<dbReference type="PANTHER" id="PTHR30055:SF238">
    <property type="entry name" value="MYCOFACTOCIN BIOSYNTHESIS TRANSCRIPTIONAL REGULATOR MFTR-RELATED"/>
    <property type="match status" value="1"/>
</dbReference>
<dbReference type="InterPro" id="IPR050109">
    <property type="entry name" value="HTH-type_TetR-like_transc_reg"/>
</dbReference>
<dbReference type="InterPro" id="IPR009057">
    <property type="entry name" value="Homeodomain-like_sf"/>
</dbReference>
<dbReference type="AlphaFoldDB" id="A0A543NKN6"/>
<dbReference type="InterPro" id="IPR001647">
    <property type="entry name" value="HTH_TetR"/>
</dbReference>
<reference evidence="6 7" key="1">
    <citation type="submission" date="2019-06" db="EMBL/GenBank/DDBJ databases">
        <title>Sequencing the genomes of 1000 actinobacteria strains.</title>
        <authorList>
            <person name="Klenk H.-P."/>
        </authorList>
    </citation>
    <scope>NUCLEOTIDE SEQUENCE [LARGE SCALE GENOMIC DNA]</scope>
    <source>
        <strain evidence="6 7">DSM 45015</strain>
    </source>
</reference>
<protein>
    <submittedName>
        <fullName evidence="6">TetR family transcriptional regulator</fullName>
    </submittedName>
</protein>
<keyword evidence="7" id="KW-1185">Reference proteome</keyword>
<evidence type="ECO:0000256" key="1">
    <source>
        <dbReference type="ARBA" id="ARBA00023015"/>
    </source>
</evidence>
<feature type="domain" description="HTH tetR-type" evidence="5">
    <location>
        <begin position="9"/>
        <end position="69"/>
    </location>
</feature>
<dbReference type="PROSITE" id="PS01081">
    <property type="entry name" value="HTH_TETR_1"/>
    <property type="match status" value="1"/>
</dbReference>
<dbReference type="Pfam" id="PF17754">
    <property type="entry name" value="TetR_C_14"/>
    <property type="match status" value="1"/>
</dbReference>
<evidence type="ECO:0000313" key="7">
    <source>
        <dbReference type="Proteomes" id="UP000317422"/>
    </source>
</evidence>
<evidence type="ECO:0000313" key="6">
    <source>
        <dbReference type="EMBL" id="TQN32369.1"/>
    </source>
</evidence>
<dbReference type="Pfam" id="PF00440">
    <property type="entry name" value="TetR_N"/>
    <property type="match status" value="1"/>
</dbReference>
<dbReference type="GO" id="GO:0000976">
    <property type="term" value="F:transcription cis-regulatory region binding"/>
    <property type="evidence" value="ECO:0007669"/>
    <property type="project" value="TreeGrafter"/>
</dbReference>
<evidence type="ECO:0000256" key="4">
    <source>
        <dbReference type="PROSITE-ProRule" id="PRU00335"/>
    </source>
</evidence>
<organism evidence="6 7">
    <name type="scientific">Haloactinospora alba</name>
    <dbReference type="NCBI Taxonomy" id="405555"/>
    <lineage>
        <taxon>Bacteria</taxon>
        <taxon>Bacillati</taxon>
        <taxon>Actinomycetota</taxon>
        <taxon>Actinomycetes</taxon>
        <taxon>Streptosporangiales</taxon>
        <taxon>Nocardiopsidaceae</taxon>
        <taxon>Haloactinospora</taxon>
    </lineage>
</organism>
<evidence type="ECO:0000256" key="2">
    <source>
        <dbReference type="ARBA" id="ARBA00023125"/>
    </source>
</evidence>
<comment type="caution">
    <text evidence="6">The sequence shown here is derived from an EMBL/GenBank/DDBJ whole genome shotgun (WGS) entry which is preliminary data.</text>
</comment>
<dbReference type="Gene3D" id="1.10.357.10">
    <property type="entry name" value="Tetracycline Repressor, domain 2"/>
    <property type="match status" value="1"/>
</dbReference>
<feature type="DNA-binding region" description="H-T-H motif" evidence="4">
    <location>
        <begin position="32"/>
        <end position="51"/>
    </location>
</feature>
<keyword evidence="3" id="KW-0804">Transcription</keyword>
<name>A0A543NKN6_9ACTN</name>
<evidence type="ECO:0000256" key="3">
    <source>
        <dbReference type="ARBA" id="ARBA00023163"/>
    </source>
</evidence>
<dbReference type="InterPro" id="IPR023772">
    <property type="entry name" value="DNA-bd_HTH_TetR-type_CS"/>
</dbReference>
<accession>A0A543NKN6</accession>
<dbReference type="InterPro" id="IPR041347">
    <property type="entry name" value="MftR_C"/>
</dbReference>
<evidence type="ECO:0000259" key="5">
    <source>
        <dbReference type="PROSITE" id="PS50977"/>
    </source>
</evidence>
<dbReference type="PANTHER" id="PTHR30055">
    <property type="entry name" value="HTH-TYPE TRANSCRIPTIONAL REGULATOR RUTR"/>
    <property type="match status" value="1"/>
</dbReference>
<keyword evidence="2 4" id="KW-0238">DNA-binding</keyword>
<dbReference type="SUPFAM" id="SSF46689">
    <property type="entry name" value="Homeodomain-like"/>
    <property type="match status" value="1"/>
</dbReference>
<dbReference type="Proteomes" id="UP000317422">
    <property type="component" value="Unassembled WGS sequence"/>
</dbReference>
<dbReference type="OrthoDB" id="8688418at2"/>
<dbReference type="PROSITE" id="PS50977">
    <property type="entry name" value="HTH_TETR_2"/>
    <property type="match status" value="1"/>
</dbReference>
<dbReference type="Gene3D" id="1.10.10.60">
    <property type="entry name" value="Homeodomain-like"/>
    <property type="match status" value="1"/>
</dbReference>
<gene>
    <name evidence="6" type="ORF">FHX37_2326</name>
</gene>